<keyword evidence="2" id="KW-1185">Reference proteome</keyword>
<dbReference type="Proteomes" id="UP000828390">
    <property type="component" value="Unassembled WGS sequence"/>
</dbReference>
<gene>
    <name evidence="1" type="ORF">DPMN_152702</name>
</gene>
<proteinExistence type="predicted"/>
<evidence type="ECO:0000313" key="2">
    <source>
        <dbReference type="Proteomes" id="UP000828390"/>
    </source>
</evidence>
<reference evidence="1" key="2">
    <citation type="submission" date="2020-11" db="EMBL/GenBank/DDBJ databases">
        <authorList>
            <person name="McCartney M.A."/>
            <person name="Auch B."/>
            <person name="Kono T."/>
            <person name="Mallez S."/>
            <person name="Becker A."/>
            <person name="Gohl D.M."/>
            <person name="Silverstein K.A.T."/>
            <person name="Koren S."/>
            <person name="Bechman K.B."/>
            <person name="Herman A."/>
            <person name="Abrahante J.E."/>
            <person name="Garbe J."/>
        </authorList>
    </citation>
    <scope>NUCLEOTIDE SEQUENCE</scope>
    <source>
        <strain evidence="1">Duluth1</strain>
        <tissue evidence="1">Whole animal</tissue>
    </source>
</reference>
<sequence>MVHVHEAIKFAKDVEKLHHSPGLPTPGKTRSTVAQFAFFKDRDAVWWQWEQLR</sequence>
<reference evidence="1" key="1">
    <citation type="journal article" date="2019" name="bioRxiv">
        <title>The Genome of the Zebra Mussel, Dreissena polymorpha: A Resource for Invasive Species Research.</title>
        <authorList>
            <person name="McCartney M.A."/>
            <person name="Auch B."/>
            <person name="Kono T."/>
            <person name="Mallez S."/>
            <person name="Zhang Y."/>
            <person name="Obille A."/>
            <person name="Becker A."/>
            <person name="Abrahante J.E."/>
            <person name="Garbe J."/>
            <person name="Badalamenti J.P."/>
            <person name="Herman A."/>
            <person name="Mangelson H."/>
            <person name="Liachko I."/>
            <person name="Sullivan S."/>
            <person name="Sone E.D."/>
            <person name="Koren S."/>
            <person name="Silverstein K.A.T."/>
            <person name="Beckman K.B."/>
            <person name="Gohl D.M."/>
        </authorList>
    </citation>
    <scope>NUCLEOTIDE SEQUENCE</scope>
    <source>
        <strain evidence="1">Duluth1</strain>
        <tissue evidence="1">Whole animal</tissue>
    </source>
</reference>
<organism evidence="1 2">
    <name type="scientific">Dreissena polymorpha</name>
    <name type="common">Zebra mussel</name>
    <name type="synonym">Mytilus polymorpha</name>
    <dbReference type="NCBI Taxonomy" id="45954"/>
    <lineage>
        <taxon>Eukaryota</taxon>
        <taxon>Metazoa</taxon>
        <taxon>Spiralia</taxon>
        <taxon>Lophotrochozoa</taxon>
        <taxon>Mollusca</taxon>
        <taxon>Bivalvia</taxon>
        <taxon>Autobranchia</taxon>
        <taxon>Heteroconchia</taxon>
        <taxon>Euheterodonta</taxon>
        <taxon>Imparidentia</taxon>
        <taxon>Neoheterodontei</taxon>
        <taxon>Myida</taxon>
        <taxon>Dreissenoidea</taxon>
        <taxon>Dreissenidae</taxon>
        <taxon>Dreissena</taxon>
    </lineage>
</organism>
<dbReference type="AlphaFoldDB" id="A0A9D4J7K6"/>
<dbReference type="EMBL" id="JAIWYP010000007">
    <property type="protein sequence ID" value="KAH3799099.1"/>
    <property type="molecule type" value="Genomic_DNA"/>
</dbReference>
<evidence type="ECO:0000313" key="1">
    <source>
        <dbReference type="EMBL" id="KAH3799099.1"/>
    </source>
</evidence>
<comment type="caution">
    <text evidence="1">The sequence shown here is derived from an EMBL/GenBank/DDBJ whole genome shotgun (WGS) entry which is preliminary data.</text>
</comment>
<accession>A0A9D4J7K6</accession>
<protein>
    <submittedName>
        <fullName evidence="1">Uncharacterized protein</fullName>
    </submittedName>
</protein>
<name>A0A9D4J7K6_DREPO</name>